<feature type="signal peptide" evidence="2">
    <location>
        <begin position="1"/>
        <end position="23"/>
    </location>
</feature>
<dbReference type="CDD" id="cd13441">
    <property type="entry name" value="CamS_repeat_1"/>
    <property type="match status" value="1"/>
</dbReference>
<feature type="region of interest" description="Disordered" evidence="1">
    <location>
        <begin position="124"/>
        <end position="155"/>
    </location>
</feature>
<dbReference type="CDD" id="cd13440">
    <property type="entry name" value="CamS_repeat_2"/>
    <property type="match status" value="1"/>
</dbReference>
<feature type="compositionally biased region" description="Basic and acidic residues" evidence="1">
    <location>
        <begin position="124"/>
        <end position="138"/>
    </location>
</feature>
<dbReference type="Pfam" id="PF07537">
    <property type="entry name" value="CamS"/>
    <property type="match status" value="1"/>
</dbReference>
<comment type="caution">
    <text evidence="3">The sequence shown here is derived from an EMBL/GenBank/DDBJ whole genome shotgun (WGS) entry which is preliminary data.</text>
</comment>
<gene>
    <name evidence="3" type="ORF">AS180_16185</name>
</gene>
<accession>A0A0V8JIS4</accession>
<keyword evidence="4" id="KW-1185">Reference proteome</keyword>
<evidence type="ECO:0000256" key="2">
    <source>
        <dbReference type="SAM" id="SignalP"/>
    </source>
</evidence>
<organism evidence="3 4">
    <name type="scientific">Priestia veravalensis</name>
    <dbReference type="NCBI Taxonomy" id="1414648"/>
    <lineage>
        <taxon>Bacteria</taxon>
        <taxon>Bacillati</taxon>
        <taxon>Bacillota</taxon>
        <taxon>Bacilli</taxon>
        <taxon>Bacillales</taxon>
        <taxon>Bacillaceae</taxon>
        <taxon>Priestia</taxon>
    </lineage>
</organism>
<dbReference type="PIRSF" id="PIRSF012509">
    <property type="entry name" value="CamS"/>
    <property type="match status" value="1"/>
</dbReference>
<sequence length="396" mass="45133">MKKIFLLSLMVMLITSACTPNFSKEEEIVQQTDDKNEKAVIPKYSISDEYYRTILPYKPGVARGLVAANMNNRLDIQEFETGLMRLAQDDFSPDKYVFQEGQYLDKETIRSWLSRKKTDAQFKELKDKTEENDRDSLKNEGLNPADTGDGDLKARNERSPMYLAHITEQNYLVQDGDDKVALGGVVIGLAMNSVHYYTQEDGYAREVKLDDKEIEERGKEIANTIVDRMRKKKGLEQVPITVAIFKQNPKSSLTPGNFISVGQAGKGRNSVNSWDKVDEKYYLFPSSAADKDYRDDAMKFNEFKAQIEDYFPNFTSVVGKGHYIDGQMQRMSIEIPIQFYGKGEIVGFTQYVAGLMLDHFPDYMETSISITSVNGPEALIIRKPDQETPTVHIYEN</sequence>
<feature type="chain" id="PRO_5006893952" description="CamS family sex pheromone protein" evidence="2">
    <location>
        <begin position="24"/>
        <end position="396"/>
    </location>
</feature>
<keyword evidence="2" id="KW-0732">Signal</keyword>
<evidence type="ECO:0000256" key="1">
    <source>
        <dbReference type="SAM" id="MobiDB-lite"/>
    </source>
</evidence>
<dbReference type="Gene3D" id="3.10.570.10">
    <property type="entry name" value="sex pheromone staph- cam373 precursor domain"/>
    <property type="match status" value="1"/>
</dbReference>
<dbReference type="AlphaFoldDB" id="A0A0V8JIS4"/>
<reference evidence="3 4" key="1">
    <citation type="submission" date="2015-11" db="EMBL/GenBank/DDBJ databases">
        <title>Bacillus caseinolyticus sp nov.</title>
        <authorList>
            <person name="Dastager S.G."/>
            <person name="Mawlankar R."/>
        </authorList>
    </citation>
    <scope>NUCLEOTIDE SEQUENCE [LARGE SCALE GENOMIC DNA]</scope>
    <source>
        <strain evidence="3 4">SGD-V-76</strain>
    </source>
</reference>
<dbReference type="Proteomes" id="UP000053681">
    <property type="component" value="Unassembled WGS sequence"/>
</dbReference>
<dbReference type="PROSITE" id="PS51257">
    <property type="entry name" value="PROKAR_LIPOPROTEIN"/>
    <property type="match status" value="1"/>
</dbReference>
<dbReference type="RefSeq" id="WP_061786497.1">
    <property type="nucleotide sequence ID" value="NZ_KQ758677.1"/>
</dbReference>
<dbReference type="InterPro" id="IPR011426">
    <property type="entry name" value="CamS"/>
</dbReference>
<evidence type="ECO:0000313" key="4">
    <source>
        <dbReference type="Proteomes" id="UP000053681"/>
    </source>
</evidence>
<name>A0A0V8JIS4_9BACI</name>
<protein>
    <recommendedName>
        <fullName evidence="5">CamS family sex pheromone protein</fullName>
    </recommendedName>
</protein>
<evidence type="ECO:0000313" key="3">
    <source>
        <dbReference type="EMBL" id="KSU86856.1"/>
    </source>
</evidence>
<evidence type="ECO:0008006" key="5">
    <source>
        <dbReference type="Google" id="ProtNLM"/>
    </source>
</evidence>
<dbReference type="EMBL" id="LNQP01000062">
    <property type="protein sequence ID" value="KSU86856.1"/>
    <property type="molecule type" value="Genomic_DNA"/>
</dbReference>
<proteinExistence type="predicted"/>